<gene>
    <name evidence="6" type="ORF">A3A97_04220</name>
</gene>
<dbReference type="InterPro" id="IPR013221">
    <property type="entry name" value="Mur_ligase_cen"/>
</dbReference>
<dbReference type="GO" id="GO:0071555">
    <property type="term" value="P:cell wall organization"/>
    <property type="evidence" value="ECO:0007669"/>
    <property type="project" value="UniProtKB-KW"/>
</dbReference>
<comment type="caution">
    <text evidence="6">The sequence shown here is derived from an EMBL/GenBank/DDBJ whole genome shotgun (WGS) entry which is preliminary data.</text>
</comment>
<dbReference type="GO" id="GO:0005737">
    <property type="term" value="C:cytoplasm"/>
    <property type="evidence" value="ECO:0007669"/>
    <property type="project" value="UniProtKB-SubCell"/>
</dbReference>
<feature type="transmembrane region" description="Helical" evidence="3">
    <location>
        <begin position="14"/>
        <end position="32"/>
    </location>
</feature>
<keyword evidence="2" id="KW-0961">Cell wall biogenesis/degradation</keyword>
<keyword evidence="3" id="KW-0472">Membrane</keyword>
<protein>
    <recommendedName>
        <fullName evidence="8">UDP-N-acetylmuramoyl-L-alanyl-D-glutamate--2, 6-diaminopimelate ligase</fullName>
    </recommendedName>
</protein>
<evidence type="ECO:0000256" key="2">
    <source>
        <dbReference type="RuleBase" id="RU004135"/>
    </source>
</evidence>
<keyword evidence="3" id="KW-0812">Transmembrane</keyword>
<dbReference type="Pfam" id="PF08245">
    <property type="entry name" value="Mur_ligase_M"/>
    <property type="match status" value="1"/>
</dbReference>
<dbReference type="Gene3D" id="3.90.190.20">
    <property type="entry name" value="Mur ligase, C-terminal domain"/>
    <property type="match status" value="1"/>
</dbReference>
<dbReference type="EMBL" id="MHSW01000032">
    <property type="protein sequence ID" value="OHA50629.1"/>
    <property type="molecule type" value="Genomic_DNA"/>
</dbReference>
<evidence type="ECO:0000313" key="6">
    <source>
        <dbReference type="EMBL" id="OHA50629.1"/>
    </source>
</evidence>
<dbReference type="InterPro" id="IPR004101">
    <property type="entry name" value="Mur_ligase_C"/>
</dbReference>
<dbReference type="NCBIfam" id="TIGR01085">
    <property type="entry name" value="murE"/>
    <property type="match status" value="1"/>
</dbReference>
<reference evidence="6 7" key="1">
    <citation type="journal article" date="2016" name="Nat. Commun.">
        <title>Thousands of microbial genomes shed light on interconnected biogeochemical processes in an aquifer system.</title>
        <authorList>
            <person name="Anantharaman K."/>
            <person name="Brown C.T."/>
            <person name="Hug L.A."/>
            <person name="Sharon I."/>
            <person name="Castelle C.J."/>
            <person name="Probst A.J."/>
            <person name="Thomas B.C."/>
            <person name="Singh A."/>
            <person name="Wilkins M.J."/>
            <person name="Karaoz U."/>
            <person name="Brodie E.L."/>
            <person name="Williams K.H."/>
            <person name="Hubbard S.S."/>
            <person name="Banfield J.F."/>
        </authorList>
    </citation>
    <scope>NUCLEOTIDE SEQUENCE [LARGE SCALE GENOMIC DNA]</scope>
</reference>
<evidence type="ECO:0000313" key="7">
    <source>
        <dbReference type="Proteomes" id="UP000176951"/>
    </source>
</evidence>
<keyword evidence="2" id="KW-0132">Cell division</keyword>
<comment type="similarity">
    <text evidence="1">Belongs to the MurCDEF family. MurE subfamily.</text>
</comment>
<dbReference type="AlphaFoldDB" id="A0A1G2PSA3"/>
<dbReference type="SUPFAM" id="SSF53244">
    <property type="entry name" value="MurD-like peptide ligases, peptide-binding domain"/>
    <property type="match status" value="1"/>
</dbReference>
<feature type="domain" description="Mur ligase C-terminal" evidence="4">
    <location>
        <begin position="282"/>
        <end position="411"/>
    </location>
</feature>
<comment type="subcellular location">
    <subcellularLocation>
        <location evidence="2">Cytoplasm</location>
    </subcellularLocation>
</comment>
<evidence type="ECO:0000259" key="5">
    <source>
        <dbReference type="Pfam" id="PF08245"/>
    </source>
</evidence>
<dbReference type="UniPathway" id="UPA00219"/>
<dbReference type="GO" id="GO:0009252">
    <property type="term" value="P:peptidoglycan biosynthetic process"/>
    <property type="evidence" value="ECO:0007669"/>
    <property type="project" value="UniProtKB-UniPathway"/>
</dbReference>
<feature type="domain" description="Mur ligase central" evidence="5">
    <location>
        <begin position="42"/>
        <end position="259"/>
    </location>
</feature>
<dbReference type="Proteomes" id="UP000176951">
    <property type="component" value="Unassembled WGS sequence"/>
</dbReference>
<sequence length="437" mass="48880">MIKSLVKKILPKSIISRYHYFLAFAGALFYGFPSKKIKVIGVTGTNGKSTVVYLLAQMFKNAGYKVALSSSIEFWMGDKIWPNTFKMTMPGKAFLQKFLKQALISGCDYVIVEVTSEGILQNRHAFIDFDSVVLTNISPEHIERHGGYENYKRTKGKLFEALGSSTKNNKNIIINIADKEANYFLSLVGDDPTKRPSGVVFRRSDQVATTGIFSGIQEVVSANERVNKEGVLFNINGVEFESKLQGVFNIENLLAVISVGIGQHMQLDDMSKFLKECRVVPGRLEKISNSRNIDIYVDYAHTPAALEAVYQTLSRNSELVCVLGAAGGGRDKWKRPELGRIAAQYCKKIILTNEDPYDEDPKNIIEAIEEGIKEKKESDIDFEIIIDRKKAIIKAIEFTKPGQALIVTGKGSENLMMLAHGEKMSWDDREIIKEIIA</sequence>
<dbReference type="GO" id="GO:0008360">
    <property type="term" value="P:regulation of cell shape"/>
    <property type="evidence" value="ECO:0007669"/>
    <property type="project" value="UniProtKB-KW"/>
</dbReference>
<name>A0A1G2PSA3_9BACT</name>
<dbReference type="Gene3D" id="3.40.1190.10">
    <property type="entry name" value="Mur-like, catalytic domain"/>
    <property type="match status" value="1"/>
</dbReference>
<keyword evidence="2" id="KW-0131">Cell cycle</keyword>
<organism evidence="6 7">
    <name type="scientific">Candidatus Terrybacteria bacterium RIFCSPLOWO2_01_FULL_40_23</name>
    <dbReference type="NCBI Taxonomy" id="1802366"/>
    <lineage>
        <taxon>Bacteria</taxon>
        <taxon>Candidatus Terryibacteriota</taxon>
    </lineage>
</organism>
<evidence type="ECO:0000259" key="4">
    <source>
        <dbReference type="Pfam" id="PF02875"/>
    </source>
</evidence>
<keyword evidence="3" id="KW-1133">Transmembrane helix</keyword>
<accession>A0A1G2PSA3</accession>
<dbReference type="InterPro" id="IPR036615">
    <property type="entry name" value="Mur_ligase_C_dom_sf"/>
</dbReference>
<evidence type="ECO:0000256" key="3">
    <source>
        <dbReference type="SAM" id="Phobius"/>
    </source>
</evidence>
<dbReference type="GO" id="GO:0005524">
    <property type="term" value="F:ATP binding"/>
    <property type="evidence" value="ECO:0007669"/>
    <property type="project" value="InterPro"/>
</dbReference>
<evidence type="ECO:0008006" key="8">
    <source>
        <dbReference type="Google" id="ProtNLM"/>
    </source>
</evidence>
<proteinExistence type="inferred from homology"/>
<dbReference type="PANTHER" id="PTHR23135">
    <property type="entry name" value="MUR LIGASE FAMILY MEMBER"/>
    <property type="match status" value="1"/>
</dbReference>
<dbReference type="GO" id="GO:0016881">
    <property type="term" value="F:acid-amino acid ligase activity"/>
    <property type="evidence" value="ECO:0007669"/>
    <property type="project" value="InterPro"/>
</dbReference>
<dbReference type="Pfam" id="PF02875">
    <property type="entry name" value="Mur_ligase_C"/>
    <property type="match status" value="1"/>
</dbReference>
<evidence type="ECO:0000256" key="1">
    <source>
        <dbReference type="ARBA" id="ARBA00005898"/>
    </source>
</evidence>
<dbReference type="SUPFAM" id="SSF53623">
    <property type="entry name" value="MurD-like peptide ligases, catalytic domain"/>
    <property type="match status" value="1"/>
</dbReference>
<keyword evidence="2" id="KW-0133">Cell shape</keyword>
<keyword evidence="2" id="KW-0573">Peptidoglycan synthesis</keyword>
<dbReference type="GO" id="GO:0051301">
    <property type="term" value="P:cell division"/>
    <property type="evidence" value="ECO:0007669"/>
    <property type="project" value="UniProtKB-KW"/>
</dbReference>
<comment type="pathway">
    <text evidence="2">Cell wall biogenesis; peptidoglycan biosynthesis.</text>
</comment>
<dbReference type="PANTHER" id="PTHR23135:SF4">
    <property type="entry name" value="UDP-N-ACETYLMURAMOYL-L-ALANYL-D-GLUTAMATE--2,6-DIAMINOPIMELATE LIGASE MURE HOMOLOG, CHLOROPLASTIC"/>
    <property type="match status" value="1"/>
</dbReference>
<dbReference type="InterPro" id="IPR005761">
    <property type="entry name" value="UDP-N-AcMur-Glu-dNH2Pim_ligase"/>
</dbReference>
<dbReference type="InterPro" id="IPR036565">
    <property type="entry name" value="Mur-like_cat_sf"/>
</dbReference>